<evidence type="ECO:0000313" key="2">
    <source>
        <dbReference type="EMBL" id="KAL2918467.1"/>
    </source>
</evidence>
<evidence type="ECO:0008006" key="4">
    <source>
        <dbReference type="Google" id="ProtNLM"/>
    </source>
</evidence>
<evidence type="ECO:0000256" key="1">
    <source>
        <dbReference type="ARBA" id="ARBA00010490"/>
    </source>
</evidence>
<dbReference type="Gene3D" id="1.10.8.140">
    <property type="entry name" value="PDCD5-like"/>
    <property type="match status" value="1"/>
</dbReference>
<proteinExistence type="inferred from homology"/>
<accession>A0ABR4NG17</accession>
<sequence length="151" mass="17565">MSAFGGDELQAIRARRMAELRRQDVHAKKPDPEEMRRNMLFQILDNSARERLARIKIVKSDKARAVEDMLLRMAQSGQLRGKVNESQLIEFLEQISEQSQQSTKITVRCRVLRVWLLFALHADAGLGNVALQFNRRRIDDDDDDDDDEWDL</sequence>
<reference evidence="2 3" key="1">
    <citation type="submission" date="2023-09" db="EMBL/GenBank/DDBJ databases">
        <title>Pangenome analysis of Batrachochytrium dendrobatidis and related Chytrids.</title>
        <authorList>
            <person name="Yacoub M.N."/>
            <person name="Stajich J.E."/>
            <person name="James T.Y."/>
        </authorList>
    </citation>
    <scope>NUCLEOTIDE SEQUENCE [LARGE SCALE GENOMIC DNA]</scope>
    <source>
        <strain evidence="2 3">JEL0888</strain>
    </source>
</reference>
<organism evidence="2 3">
    <name type="scientific">Polyrhizophydium stewartii</name>
    <dbReference type="NCBI Taxonomy" id="2732419"/>
    <lineage>
        <taxon>Eukaryota</taxon>
        <taxon>Fungi</taxon>
        <taxon>Fungi incertae sedis</taxon>
        <taxon>Chytridiomycota</taxon>
        <taxon>Chytridiomycota incertae sedis</taxon>
        <taxon>Chytridiomycetes</taxon>
        <taxon>Rhizophydiales</taxon>
        <taxon>Rhizophydiales incertae sedis</taxon>
        <taxon>Polyrhizophydium</taxon>
    </lineage>
</organism>
<dbReference type="PANTHER" id="PTHR10840">
    <property type="entry name" value="PROGRAMMED CELL DEATH PROTEIN 5"/>
    <property type="match status" value="1"/>
</dbReference>
<dbReference type="InterPro" id="IPR002836">
    <property type="entry name" value="PDCD5-like"/>
</dbReference>
<gene>
    <name evidence="2" type="ORF">HK105_201868</name>
</gene>
<dbReference type="PIRSF" id="PIRSF015730">
    <property type="entry name" value="TFAR19"/>
    <property type="match status" value="1"/>
</dbReference>
<dbReference type="SUPFAM" id="SSF46950">
    <property type="entry name" value="Double-stranded DNA-binding domain"/>
    <property type="match status" value="1"/>
</dbReference>
<name>A0ABR4NG17_9FUNG</name>
<comment type="similarity">
    <text evidence="1">Belongs to the PDCD5 family.</text>
</comment>
<dbReference type="EMBL" id="JADGIZ020000006">
    <property type="protein sequence ID" value="KAL2918467.1"/>
    <property type="molecule type" value="Genomic_DNA"/>
</dbReference>
<evidence type="ECO:0000313" key="3">
    <source>
        <dbReference type="Proteomes" id="UP001527925"/>
    </source>
</evidence>
<protein>
    <recommendedName>
        <fullName evidence="4">Programmed cell death protein 5</fullName>
    </recommendedName>
</protein>
<dbReference type="InterPro" id="IPR036883">
    <property type="entry name" value="PDCD5-like_sf"/>
</dbReference>
<comment type="caution">
    <text evidence="2">The sequence shown here is derived from an EMBL/GenBank/DDBJ whole genome shotgun (WGS) entry which is preliminary data.</text>
</comment>
<keyword evidence="3" id="KW-1185">Reference proteome</keyword>
<dbReference type="Pfam" id="PF01984">
    <property type="entry name" value="dsDNA_bind"/>
    <property type="match status" value="1"/>
</dbReference>
<dbReference type="PANTHER" id="PTHR10840:SF0">
    <property type="entry name" value="PROGRAMMED CELL DEATH PROTEIN 5"/>
    <property type="match status" value="1"/>
</dbReference>
<dbReference type="Proteomes" id="UP001527925">
    <property type="component" value="Unassembled WGS sequence"/>
</dbReference>